<sequence length="51" mass="6049">MSSIDKYWSDRLIYHIGFIANVSKTNSLVEKKEFHRTFIFPSSLTEIEIKK</sequence>
<dbReference type="AlphaFoldDB" id="K8EDF3"/>
<dbReference type="Proteomes" id="UP000000212">
    <property type="component" value="Chromosome"/>
</dbReference>
<keyword evidence="2" id="KW-1185">Reference proteome</keyword>
<proteinExistence type="predicted"/>
<dbReference type="OrthoDB" id="2158499at2"/>
<protein>
    <submittedName>
        <fullName evidence="1">Uncharacterized protein</fullName>
    </submittedName>
</protein>
<dbReference type="HOGENOM" id="CLU_3096941_0_0_9"/>
<dbReference type="KEGG" id="cml:BN424_303"/>
<dbReference type="EMBL" id="HE999757">
    <property type="protein sequence ID" value="CCO09783.2"/>
    <property type="molecule type" value="Genomic_DNA"/>
</dbReference>
<evidence type="ECO:0000313" key="1">
    <source>
        <dbReference type="EMBL" id="CCO09783.2"/>
    </source>
</evidence>
<name>K8EDF3_CARML</name>
<evidence type="ECO:0000313" key="2">
    <source>
        <dbReference type="Proteomes" id="UP000000212"/>
    </source>
</evidence>
<gene>
    <name evidence="1" type="ORF">BN424_303</name>
</gene>
<organism evidence="1 2">
    <name type="scientific">Carnobacterium maltaromaticum LMA28</name>
    <dbReference type="NCBI Taxonomy" id="1234679"/>
    <lineage>
        <taxon>Bacteria</taxon>
        <taxon>Bacillati</taxon>
        <taxon>Bacillota</taxon>
        <taxon>Bacilli</taxon>
        <taxon>Lactobacillales</taxon>
        <taxon>Carnobacteriaceae</taxon>
        <taxon>Carnobacterium</taxon>
    </lineage>
</organism>
<dbReference type="RefSeq" id="WP_015075343.1">
    <property type="nucleotide sequence ID" value="NC_019425.2"/>
</dbReference>
<reference evidence="2" key="1">
    <citation type="journal article" date="2013" name="Genome Announc.">
        <title>Complete Chromosome Sequence of Carnobacterium maltaromaticum LMA 28.</title>
        <authorList>
            <person name="Cailliez-Grimal C."/>
            <person name="Chaillou S."/>
            <person name="Anba-Mondoloni J."/>
            <person name="Loux V."/>
            <person name="Afzal M.I."/>
            <person name="Rahman A."/>
            <person name="Kergourlay G."/>
            <person name="Champomier-Verges M.C."/>
            <person name="Zagorec M."/>
            <person name="Dalgaard P."/>
            <person name="Leisner J.J."/>
            <person name="Prevost H."/>
            <person name="Revol-Junelles A.M."/>
            <person name="Borges F."/>
        </authorList>
    </citation>
    <scope>NUCLEOTIDE SEQUENCE</scope>
    <source>
        <strain evidence="2">LMA28</strain>
    </source>
</reference>
<accession>K8EDF3</accession>